<evidence type="ECO:0000313" key="2">
    <source>
        <dbReference type="Proteomes" id="UP001149165"/>
    </source>
</evidence>
<dbReference type="AlphaFoldDB" id="A0A9W9KC61"/>
<evidence type="ECO:0000313" key="1">
    <source>
        <dbReference type="EMBL" id="KAJ5100904.1"/>
    </source>
</evidence>
<sequence length="215" mass="24853">MINLRRPTFNFSHPCRDEIDLDLDLDEIWRQICTMSAGPPYVEYDGELLTEEPLEAANCPHCRYYSTVNCFLHSESSASCFFEWPRPDSLSTAACIDEIFDLMLPRRDLQMAHVLEFRLLRLDPHTGETIAQDIFFLPRVETFLENPHRLQAQIFDILRLTAVGIRVPSFRLLVRPLARALAFHGEVSSPRTDRASVRMLLDPALFVQNLTANYR</sequence>
<dbReference type="Proteomes" id="UP001149165">
    <property type="component" value="Unassembled WGS sequence"/>
</dbReference>
<comment type="caution">
    <text evidence="1">The sequence shown here is derived from an EMBL/GenBank/DDBJ whole genome shotgun (WGS) entry which is preliminary data.</text>
</comment>
<keyword evidence="2" id="KW-1185">Reference proteome</keyword>
<proteinExistence type="predicted"/>
<gene>
    <name evidence="1" type="ORF">N7456_006956</name>
</gene>
<reference evidence="1" key="1">
    <citation type="submission" date="2022-11" db="EMBL/GenBank/DDBJ databases">
        <authorList>
            <person name="Petersen C."/>
        </authorList>
    </citation>
    <scope>NUCLEOTIDE SEQUENCE</scope>
    <source>
        <strain evidence="1">IBT 30069</strain>
    </source>
</reference>
<reference evidence="1" key="2">
    <citation type="journal article" date="2023" name="IMA Fungus">
        <title>Comparative genomic study of the Penicillium genus elucidates a diverse pangenome and 15 lateral gene transfer events.</title>
        <authorList>
            <person name="Petersen C."/>
            <person name="Sorensen T."/>
            <person name="Nielsen M.R."/>
            <person name="Sondergaard T.E."/>
            <person name="Sorensen J.L."/>
            <person name="Fitzpatrick D.A."/>
            <person name="Frisvad J.C."/>
            <person name="Nielsen K.L."/>
        </authorList>
    </citation>
    <scope>NUCLEOTIDE SEQUENCE</scope>
    <source>
        <strain evidence="1">IBT 30069</strain>
    </source>
</reference>
<dbReference type="OrthoDB" id="4349275at2759"/>
<dbReference type="EMBL" id="JAPQKH010000004">
    <property type="protein sequence ID" value="KAJ5100904.1"/>
    <property type="molecule type" value="Genomic_DNA"/>
</dbReference>
<protein>
    <submittedName>
        <fullName evidence="1">Uncharacterized protein</fullName>
    </submittedName>
</protein>
<accession>A0A9W9KC61</accession>
<name>A0A9W9KC61_9EURO</name>
<organism evidence="1 2">
    <name type="scientific">Penicillium angulare</name>
    <dbReference type="NCBI Taxonomy" id="116970"/>
    <lineage>
        <taxon>Eukaryota</taxon>
        <taxon>Fungi</taxon>
        <taxon>Dikarya</taxon>
        <taxon>Ascomycota</taxon>
        <taxon>Pezizomycotina</taxon>
        <taxon>Eurotiomycetes</taxon>
        <taxon>Eurotiomycetidae</taxon>
        <taxon>Eurotiales</taxon>
        <taxon>Aspergillaceae</taxon>
        <taxon>Penicillium</taxon>
    </lineage>
</organism>